<gene>
    <name evidence="1" type="ORF">L210DRAFT_3621597</name>
</gene>
<reference evidence="1" key="1">
    <citation type="submission" date="2019-10" db="EMBL/GenBank/DDBJ databases">
        <authorList>
            <consortium name="DOE Joint Genome Institute"/>
            <person name="Kuo A."/>
            <person name="Miyauchi S."/>
            <person name="Kiss E."/>
            <person name="Drula E."/>
            <person name="Kohler A."/>
            <person name="Sanchez-Garcia M."/>
            <person name="Andreopoulos B."/>
            <person name="Barry K.W."/>
            <person name="Bonito G."/>
            <person name="Buee M."/>
            <person name="Carver A."/>
            <person name="Chen C."/>
            <person name="Cichocki N."/>
            <person name="Clum A."/>
            <person name="Culley D."/>
            <person name="Crous P.W."/>
            <person name="Fauchery L."/>
            <person name="Girlanda M."/>
            <person name="Hayes R."/>
            <person name="Keri Z."/>
            <person name="LaButti K."/>
            <person name="Lipzen A."/>
            <person name="Lombard V."/>
            <person name="Magnuson J."/>
            <person name="Maillard F."/>
            <person name="Morin E."/>
            <person name="Murat C."/>
            <person name="Nolan M."/>
            <person name="Ohm R."/>
            <person name="Pangilinan J."/>
            <person name="Pereira M."/>
            <person name="Perotto S."/>
            <person name="Peter M."/>
            <person name="Riley R."/>
            <person name="Sitrit Y."/>
            <person name="Stielow B."/>
            <person name="Szollosi G."/>
            <person name="Zifcakova L."/>
            <person name="Stursova M."/>
            <person name="Spatafora J.W."/>
            <person name="Tedersoo L."/>
            <person name="Vaario L.-M."/>
            <person name="Yamada A."/>
            <person name="Yan M."/>
            <person name="Wang P."/>
            <person name="Xu J."/>
            <person name="Bruns T."/>
            <person name="Baldrian P."/>
            <person name="Vilgalys R."/>
            <person name="Henrissat B."/>
            <person name="Grigoriev I.V."/>
            <person name="Hibbett D."/>
            <person name="Nagy L.G."/>
            <person name="Martin F.M."/>
        </authorList>
    </citation>
    <scope>NUCLEOTIDE SEQUENCE</scope>
    <source>
        <strain evidence="1">BED1</strain>
    </source>
</reference>
<dbReference type="EMBL" id="WHUW01000013">
    <property type="protein sequence ID" value="KAF8439956.1"/>
    <property type="molecule type" value="Genomic_DNA"/>
</dbReference>
<proteinExistence type="predicted"/>
<organism evidence="1 2">
    <name type="scientific">Boletus edulis BED1</name>
    <dbReference type="NCBI Taxonomy" id="1328754"/>
    <lineage>
        <taxon>Eukaryota</taxon>
        <taxon>Fungi</taxon>
        <taxon>Dikarya</taxon>
        <taxon>Basidiomycota</taxon>
        <taxon>Agaricomycotina</taxon>
        <taxon>Agaricomycetes</taxon>
        <taxon>Agaricomycetidae</taxon>
        <taxon>Boletales</taxon>
        <taxon>Boletineae</taxon>
        <taxon>Boletaceae</taxon>
        <taxon>Boletoideae</taxon>
        <taxon>Boletus</taxon>
    </lineage>
</organism>
<keyword evidence="2" id="KW-1185">Reference proteome</keyword>
<evidence type="ECO:0000313" key="1">
    <source>
        <dbReference type="EMBL" id="KAF8439956.1"/>
    </source>
</evidence>
<comment type="caution">
    <text evidence="1">The sequence shown here is derived from an EMBL/GenBank/DDBJ whole genome shotgun (WGS) entry which is preliminary data.</text>
</comment>
<sequence>MTSVFTSPLQTPPRVPPEVWLRIFCLAADLEDLLNCDSLSSSDFPRMLVKQYELQRLKDSLRTKRSVALVCRTWNELALQFLYQSILITRVDTLASLHETLQRHTLIAQGKNRLGWWTKRLDVLIDDERCESSDYTMLAALVRQLPNLSIVTLSMPMLPFNDCWLRQLPTSLIVSLTEACGRSLQAFDCSESILRPCREDLMMLLAASPNLRVLRCPICSPTPADRACRSRLDVPVMSKLESITLMSVFLRDYLPRDKDANHLPALRQLTYDCIPPPFFDHPWKNFVKLTCANLTSVTLDFSLPGESLQNEFNLLSECCAVLDKLVIYLRSWLEFRPCLVLPPVSFLGLHSNAPKGLLFHHQALVSALVTLTAPRLRTVRLLHANAAEQIRENASLFAAEDRAYLASCHFSLEDLKGRVLLP</sequence>
<name>A0AAD4GEX3_BOLED</name>
<protein>
    <recommendedName>
        <fullName evidence="3">F-box domain-containing protein</fullName>
    </recommendedName>
</protein>
<accession>A0AAD4GEX3</accession>
<evidence type="ECO:0008006" key="3">
    <source>
        <dbReference type="Google" id="ProtNLM"/>
    </source>
</evidence>
<reference evidence="1" key="2">
    <citation type="journal article" date="2020" name="Nat. Commun.">
        <title>Large-scale genome sequencing of mycorrhizal fungi provides insights into the early evolution of symbiotic traits.</title>
        <authorList>
            <person name="Miyauchi S."/>
            <person name="Kiss E."/>
            <person name="Kuo A."/>
            <person name="Drula E."/>
            <person name="Kohler A."/>
            <person name="Sanchez-Garcia M."/>
            <person name="Morin E."/>
            <person name="Andreopoulos B."/>
            <person name="Barry K.W."/>
            <person name="Bonito G."/>
            <person name="Buee M."/>
            <person name="Carver A."/>
            <person name="Chen C."/>
            <person name="Cichocki N."/>
            <person name="Clum A."/>
            <person name="Culley D."/>
            <person name="Crous P.W."/>
            <person name="Fauchery L."/>
            <person name="Girlanda M."/>
            <person name="Hayes R.D."/>
            <person name="Keri Z."/>
            <person name="LaButti K."/>
            <person name="Lipzen A."/>
            <person name="Lombard V."/>
            <person name="Magnuson J."/>
            <person name="Maillard F."/>
            <person name="Murat C."/>
            <person name="Nolan M."/>
            <person name="Ohm R.A."/>
            <person name="Pangilinan J."/>
            <person name="Pereira M.F."/>
            <person name="Perotto S."/>
            <person name="Peter M."/>
            <person name="Pfister S."/>
            <person name="Riley R."/>
            <person name="Sitrit Y."/>
            <person name="Stielow J.B."/>
            <person name="Szollosi G."/>
            <person name="Zifcakova L."/>
            <person name="Stursova M."/>
            <person name="Spatafora J.W."/>
            <person name="Tedersoo L."/>
            <person name="Vaario L.M."/>
            <person name="Yamada A."/>
            <person name="Yan M."/>
            <person name="Wang P."/>
            <person name="Xu J."/>
            <person name="Bruns T."/>
            <person name="Baldrian P."/>
            <person name="Vilgalys R."/>
            <person name="Dunand C."/>
            <person name="Henrissat B."/>
            <person name="Grigoriev I.V."/>
            <person name="Hibbett D."/>
            <person name="Nagy L.G."/>
            <person name="Martin F.M."/>
        </authorList>
    </citation>
    <scope>NUCLEOTIDE SEQUENCE</scope>
    <source>
        <strain evidence="1">BED1</strain>
    </source>
</reference>
<dbReference type="AlphaFoldDB" id="A0AAD4GEX3"/>
<evidence type="ECO:0000313" key="2">
    <source>
        <dbReference type="Proteomes" id="UP001194468"/>
    </source>
</evidence>
<dbReference type="Proteomes" id="UP001194468">
    <property type="component" value="Unassembled WGS sequence"/>
</dbReference>